<evidence type="ECO:0000256" key="4">
    <source>
        <dbReference type="SAM" id="MobiDB-lite"/>
    </source>
</evidence>
<gene>
    <name evidence="7" type="ORF">SAMN05421751_101288</name>
</gene>
<keyword evidence="1" id="KW-0805">Transcription regulation</keyword>
<keyword evidence="3" id="KW-0804">Transcription</keyword>
<dbReference type="InterPro" id="IPR011991">
    <property type="entry name" value="ArsR-like_HTH"/>
</dbReference>
<name>A0A1H5S3S7_9RHOB</name>
<dbReference type="Pfam" id="PF09339">
    <property type="entry name" value="HTH_IclR"/>
    <property type="match status" value="1"/>
</dbReference>
<evidence type="ECO:0000313" key="7">
    <source>
        <dbReference type="EMBL" id="SEF44421.1"/>
    </source>
</evidence>
<proteinExistence type="predicted"/>
<dbReference type="Proteomes" id="UP000236742">
    <property type="component" value="Unassembled WGS sequence"/>
</dbReference>
<dbReference type="InterPro" id="IPR036388">
    <property type="entry name" value="WH-like_DNA-bd_sf"/>
</dbReference>
<organism evidence="7 8">
    <name type="scientific">Jhaorihella thermophila</name>
    <dbReference type="NCBI Taxonomy" id="488547"/>
    <lineage>
        <taxon>Bacteria</taxon>
        <taxon>Pseudomonadati</taxon>
        <taxon>Pseudomonadota</taxon>
        <taxon>Alphaproteobacteria</taxon>
        <taxon>Rhodobacterales</taxon>
        <taxon>Paracoccaceae</taxon>
        <taxon>Jhaorihella</taxon>
    </lineage>
</organism>
<dbReference type="PROSITE" id="PS51077">
    <property type="entry name" value="HTH_ICLR"/>
    <property type="match status" value="1"/>
</dbReference>
<evidence type="ECO:0000256" key="1">
    <source>
        <dbReference type="ARBA" id="ARBA00023015"/>
    </source>
</evidence>
<dbReference type="GO" id="GO:0045892">
    <property type="term" value="P:negative regulation of DNA-templated transcription"/>
    <property type="evidence" value="ECO:0007669"/>
    <property type="project" value="TreeGrafter"/>
</dbReference>
<dbReference type="OrthoDB" id="8357778at2"/>
<sequence length="265" mass="28802">MNRDRANRGAKPPQKPPQRLDSTLSKGLLILETLATAPGPRGVSELARELGLTKSNVFRLLQTLVALGYVQATEDKLYRATLKTWRVGRAVVENVNLRDLAAPAMEVLARETGETIYLAVQEGLSVVYIDKVESTRPIRSWNPIGGTAPLHCVGTGKAILAARYDRMRARMIGHLTRHTDRTITSIKALDDEMALTRDRGFAIDTGEFREGVRSYGAAIRLPGGEPIGALGVSVPEVNLKDGDEPRICALVKRAADEVSQALGQA</sequence>
<dbReference type="AlphaFoldDB" id="A0A1H5S3S7"/>
<feature type="region of interest" description="Disordered" evidence="4">
    <location>
        <begin position="1"/>
        <end position="21"/>
    </location>
</feature>
<evidence type="ECO:0000256" key="3">
    <source>
        <dbReference type="ARBA" id="ARBA00023163"/>
    </source>
</evidence>
<dbReference type="PANTHER" id="PTHR30136:SF24">
    <property type="entry name" value="HTH-TYPE TRANSCRIPTIONAL REPRESSOR ALLR"/>
    <property type="match status" value="1"/>
</dbReference>
<dbReference type="CDD" id="cd00090">
    <property type="entry name" value="HTH_ARSR"/>
    <property type="match status" value="1"/>
</dbReference>
<evidence type="ECO:0000259" key="6">
    <source>
        <dbReference type="PROSITE" id="PS51078"/>
    </source>
</evidence>
<dbReference type="Pfam" id="PF01614">
    <property type="entry name" value="IclR_C"/>
    <property type="match status" value="1"/>
</dbReference>
<evidence type="ECO:0000313" key="8">
    <source>
        <dbReference type="Proteomes" id="UP000236742"/>
    </source>
</evidence>
<keyword evidence="2 7" id="KW-0238">DNA-binding</keyword>
<evidence type="ECO:0000256" key="2">
    <source>
        <dbReference type="ARBA" id="ARBA00023125"/>
    </source>
</evidence>
<dbReference type="Gene3D" id="1.10.10.10">
    <property type="entry name" value="Winged helix-like DNA-binding domain superfamily/Winged helix DNA-binding domain"/>
    <property type="match status" value="1"/>
</dbReference>
<protein>
    <submittedName>
        <fullName evidence="7">DNA-binding transcriptional regulator, IclR family</fullName>
    </submittedName>
</protein>
<dbReference type="SUPFAM" id="SSF46785">
    <property type="entry name" value="Winged helix' DNA-binding domain"/>
    <property type="match status" value="1"/>
</dbReference>
<dbReference type="InterPro" id="IPR036390">
    <property type="entry name" value="WH_DNA-bd_sf"/>
</dbReference>
<dbReference type="InterPro" id="IPR014757">
    <property type="entry name" value="Tscrpt_reg_IclR_C"/>
</dbReference>
<keyword evidence="8" id="KW-1185">Reference proteome</keyword>
<dbReference type="GO" id="GO:0003700">
    <property type="term" value="F:DNA-binding transcription factor activity"/>
    <property type="evidence" value="ECO:0007669"/>
    <property type="project" value="TreeGrafter"/>
</dbReference>
<feature type="domain" description="IclR-ED" evidence="6">
    <location>
        <begin position="83"/>
        <end position="264"/>
    </location>
</feature>
<reference evidence="7 8" key="1">
    <citation type="submission" date="2016-10" db="EMBL/GenBank/DDBJ databases">
        <authorList>
            <person name="de Groot N.N."/>
        </authorList>
    </citation>
    <scope>NUCLEOTIDE SEQUENCE [LARGE SCALE GENOMIC DNA]</scope>
    <source>
        <strain evidence="7 8">DSM 23413</strain>
    </source>
</reference>
<accession>A0A1H5S3S7</accession>
<dbReference type="InterPro" id="IPR050707">
    <property type="entry name" value="HTH_MetabolicPath_Reg"/>
</dbReference>
<dbReference type="InterPro" id="IPR029016">
    <property type="entry name" value="GAF-like_dom_sf"/>
</dbReference>
<dbReference type="SUPFAM" id="SSF55781">
    <property type="entry name" value="GAF domain-like"/>
    <property type="match status" value="1"/>
</dbReference>
<dbReference type="RefSeq" id="WP_104006319.1">
    <property type="nucleotide sequence ID" value="NZ_FNVD01000001.1"/>
</dbReference>
<dbReference type="InterPro" id="IPR005471">
    <property type="entry name" value="Tscrpt_reg_IclR_N"/>
</dbReference>
<dbReference type="SMART" id="SM00346">
    <property type="entry name" value="HTH_ICLR"/>
    <property type="match status" value="1"/>
</dbReference>
<dbReference type="Gene3D" id="3.30.450.40">
    <property type="match status" value="1"/>
</dbReference>
<dbReference type="GO" id="GO:0003677">
    <property type="term" value="F:DNA binding"/>
    <property type="evidence" value="ECO:0007669"/>
    <property type="project" value="UniProtKB-KW"/>
</dbReference>
<dbReference type="EMBL" id="FNVD01000001">
    <property type="protein sequence ID" value="SEF44421.1"/>
    <property type="molecule type" value="Genomic_DNA"/>
</dbReference>
<feature type="domain" description="HTH iclR-type" evidence="5">
    <location>
        <begin position="21"/>
        <end position="89"/>
    </location>
</feature>
<evidence type="ECO:0000259" key="5">
    <source>
        <dbReference type="PROSITE" id="PS51077"/>
    </source>
</evidence>
<dbReference type="PROSITE" id="PS51078">
    <property type="entry name" value="ICLR_ED"/>
    <property type="match status" value="1"/>
</dbReference>
<dbReference type="PANTHER" id="PTHR30136">
    <property type="entry name" value="HELIX-TURN-HELIX TRANSCRIPTIONAL REGULATOR, ICLR FAMILY"/>
    <property type="match status" value="1"/>
</dbReference>